<feature type="domain" description="Lipocalin/cytosolic fatty-acid binding" evidence="3">
    <location>
        <begin position="55"/>
        <end position="187"/>
    </location>
</feature>
<dbReference type="InterPro" id="IPR003057">
    <property type="entry name" value="Invtbrt_color"/>
</dbReference>
<dbReference type="Gene3D" id="2.40.128.20">
    <property type="match status" value="1"/>
</dbReference>
<evidence type="ECO:0000259" key="3">
    <source>
        <dbReference type="Pfam" id="PF00061"/>
    </source>
</evidence>
<dbReference type="SUPFAM" id="SSF50814">
    <property type="entry name" value="Lipocalins"/>
    <property type="match status" value="1"/>
</dbReference>
<dbReference type="InterPro" id="IPR000566">
    <property type="entry name" value="Lipocln_cytosolic_FA-bd_dom"/>
</dbReference>
<dbReference type="Proteomes" id="UP001445076">
    <property type="component" value="Unassembled WGS sequence"/>
</dbReference>
<evidence type="ECO:0000313" key="5">
    <source>
        <dbReference type="Proteomes" id="UP001445076"/>
    </source>
</evidence>
<dbReference type="GO" id="GO:0005737">
    <property type="term" value="C:cytoplasm"/>
    <property type="evidence" value="ECO:0007669"/>
    <property type="project" value="TreeGrafter"/>
</dbReference>
<name>A0AAW0WQT8_CHEQU</name>
<gene>
    <name evidence="4" type="ORF">OTU49_006525</name>
</gene>
<keyword evidence="5" id="KW-1185">Reference proteome</keyword>
<keyword evidence="1" id="KW-1015">Disulfide bond</keyword>
<accession>A0AAW0WQT8</accession>
<reference evidence="4 5" key="1">
    <citation type="journal article" date="2024" name="BMC Genomics">
        <title>Genome assembly of redclaw crayfish (Cherax quadricarinatus) provides insights into its immune adaptation and hypoxia tolerance.</title>
        <authorList>
            <person name="Liu Z."/>
            <person name="Zheng J."/>
            <person name="Li H."/>
            <person name="Fang K."/>
            <person name="Wang S."/>
            <person name="He J."/>
            <person name="Zhou D."/>
            <person name="Weng S."/>
            <person name="Chi M."/>
            <person name="Gu Z."/>
            <person name="He J."/>
            <person name="Li F."/>
            <person name="Wang M."/>
        </authorList>
    </citation>
    <scope>NUCLEOTIDE SEQUENCE [LARGE SCALE GENOMIC DNA]</scope>
    <source>
        <strain evidence="4">ZL_2023a</strain>
    </source>
</reference>
<evidence type="ECO:0000256" key="2">
    <source>
        <dbReference type="SAM" id="Coils"/>
    </source>
</evidence>
<dbReference type="EMBL" id="JARKIK010000054">
    <property type="protein sequence ID" value="KAK8733205.1"/>
    <property type="molecule type" value="Genomic_DNA"/>
</dbReference>
<dbReference type="PANTHER" id="PTHR10612">
    <property type="entry name" value="APOLIPOPROTEIN D"/>
    <property type="match status" value="1"/>
</dbReference>
<evidence type="ECO:0000313" key="4">
    <source>
        <dbReference type="EMBL" id="KAK8733205.1"/>
    </source>
</evidence>
<feature type="coiled-coil region" evidence="2">
    <location>
        <begin position="255"/>
        <end position="307"/>
    </location>
</feature>
<sequence>MVVVLPGVVVLAVYAGLLSLLTIPVTTAFGIPDFLEFGSCSPIKVVPEINFERYSGIWFSIENVPNEYTSVTSCSMTNYTWTGDLMTVMERGLDHEGRKVQRASVMRRSEDQPGVLTVEADGVPSAPYVVVGTDYDNYACVHSCMDFMAFRAAFSWVFTRQPTPDHSYLQLCRDIFENNDIDQSSMEPMKQGKDCPYAEKLNSLLVYSQSIQSKAKAKALKDGTKLVAAVSVPGQTGDSMNHTHPHHHNKSTNVHERLETFMDDEKKHIEELEEEERRLMRTLEAELRRESEEIQDLRSEIIQANRKHHYGQERTSGSDKPRQSSLVVLGVVSALLTTTWL</sequence>
<comment type="caution">
    <text evidence="4">The sequence shown here is derived from an EMBL/GenBank/DDBJ whole genome shotgun (WGS) entry which is preliminary data.</text>
</comment>
<dbReference type="PANTHER" id="PTHR10612:SF34">
    <property type="entry name" value="APOLIPOPROTEIN D"/>
    <property type="match status" value="1"/>
</dbReference>
<evidence type="ECO:0000256" key="1">
    <source>
        <dbReference type="ARBA" id="ARBA00023157"/>
    </source>
</evidence>
<dbReference type="AlphaFoldDB" id="A0AAW0WQT8"/>
<dbReference type="GO" id="GO:0031409">
    <property type="term" value="F:pigment binding"/>
    <property type="evidence" value="ECO:0007669"/>
    <property type="project" value="InterPro"/>
</dbReference>
<protein>
    <recommendedName>
        <fullName evidence="3">Lipocalin/cytosolic fatty-acid binding domain-containing protein</fullName>
    </recommendedName>
</protein>
<dbReference type="GO" id="GO:0000302">
    <property type="term" value="P:response to reactive oxygen species"/>
    <property type="evidence" value="ECO:0007669"/>
    <property type="project" value="TreeGrafter"/>
</dbReference>
<dbReference type="PRINTS" id="PR01273">
    <property type="entry name" value="INVTBRTCOLOR"/>
</dbReference>
<dbReference type="Pfam" id="PF00061">
    <property type="entry name" value="Lipocalin"/>
    <property type="match status" value="1"/>
</dbReference>
<keyword evidence="2" id="KW-0175">Coiled coil</keyword>
<proteinExistence type="predicted"/>
<dbReference type="InterPro" id="IPR012674">
    <property type="entry name" value="Calycin"/>
</dbReference>
<organism evidence="4 5">
    <name type="scientific">Cherax quadricarinatus</name>
    <name type="common">Australian red claw crayfish</name>
    <dbReference type="NCBI Taxonomy" id="27406"/>
    <lineage>
        <taxon>Eukaryota</taxon>
        <taxon>Metazoa</taxon>
        <taxon>Ecdysozoa</taxon>
        <taxon>Arthropoda</taxon>
        <taxon>Crustacea</taxon>
        <taxon>Multicrustacea</taxon>
        <taxon>Malacostraca</taxon>
        <taxon>Eumalacostraca</taxon>
        <taxon>Eucarida</taxon>
        <taxon>Decapoda</taxon>
        <taxon>Pleocyemata</taxon>
        <taxon>Astacidea</taxon>
        <taxon>Parastacoidea</taxon>
        <taxon>Parastacidae</taxon>
        <taxon>Cherax</taxon>
    </lineage>
</organism>
<dbReference type="GO" id="GO:0006629">
    <property type="term" value="P:lipid metabolic process"/>
    <property type="evidence" value="ECO:0007669"/>
    <property type="project" value="TreeGrafter"/>
</dbReference>